<protein>
    <submittedName>
        <fullName evidence="1">Uncharacterized protein</fullName>
    </submittedName>
</protein>
<dbReference type="EMBL" id="GBRH01241507">
    <property type="protein sequence ID" value="JAD56388.1"/>
    <property type="molecule type" value="Transcribed_RNA"/>
</dbReference>
<name>A0A0A9B2L1_ARUDO</name>
<dbReference type="AlphaFoldDB" id="A0A0A9B2L1"/>
<sequence>MSTLSTGAAMAVCVYSLASTSTIW</sequence>
<proteinExistence type="predicted"/>
<reference evidence="1" key="1">
    <citation type="submission" date="2014-09" db="EMBL/GenBank/DDBJ databases">
        <authorList>
            <person name="Magalhaes I.L.F."/>
            <person name="Oliveira U."/>
            <person name="Santos F.R."/>
            <person name="Vidigal T.H.D.A."/>
            <person name="Brescovit A.D."/>
            <person name="Santos A.J."/>
        </authorList>
    </citation>
    <scope>NUCLEOTIDE SEQUENCE</scope>
    <source>
        <tissue evidence="1">Shoot tissue taken approximately 20 cm above the soil surface</tissue>
    </source>
</reference>
<accession>A0A0A9B2L1</accession>
<reference evidence="1" key="2">
    <citation type="journal article" date="2015" name="Data Brief">
        <title>Shoot transcriptome of the giant reed, Arundo donax.</title>
        <authorList>
            <person name="Barrero R.A."/>
            <person name="Guerrero F.D."/>
            <person name="Moolhuijzen P."/>
            <person name="Goolsby J.A."/>
            <person name="Tidwell J."/>
            <person name="Bellgard S.E."/>
            <person name="Bellgard M.I."/>
        </authorList>
    </citation>
    <scope>NUCLEOTIDE SEQUENCE</scope>
    <source>
        <tissue evidence="1">Shoot tissue taken approximately 20 cm above the soil surface</tissue>
    </source>
</reference>
<evidence type="ECO:0000313" key="1">
    <source>
        <dbReference type="EMBL" id="JAD56388.1"/>
    </source>
</evidence>
<organism evidence="1">
    <name type="scientific">Arundo donax</name>
    <name type="common">Giant reed</name>
    <name type="synonym">Donax arundinaceus</name>
    <dbReference type="NCBI Taxonomy" id="35708"/>
    <lineage>
        <taxon>Eukaryota</taxon>
        <taxon>Viridiplantae</taxon>
        <taxon>Streptophyta</taxon>
        <taxon>Embryophyta</taxon>
        <taxon>Tracheophyta</taxon>
        <taxon>Spermatophyta</taxon>
        <taxon>Magnoliopsida</taxon>
        <taxon>Liliopsida</taxon>
        <taxon>Poales</taxon>
        <taxon>Poaceae</taxon>
        <taxon>PACMAD clade</taxon>
        <taxon>Arundinoideae</taxon>
        <taxon>Arundineae</taxon>
        <taxon>Arundo</taxon>
    </lineage>
</organism>